<name>A0A2P6UYX7_9CHLO</name>
<organism evidence="6 7">
    <name type="scientific">Micractinium conductrix</name>
    <dbReference type="NCBI Taxonomy" id="554055"/>
    <lineage>
        <taxon>Eukaryota</taxon>
        <taxon>Viridiplantae</taxon>
        <taxon>Chlorophyta</taxon>
        <taxon>core chlorophytes</taxon>
        <taxon>Trebouxiophyceae</taxon>
        <taxon>Chlorellales</taxon>
        <taxon>Chlorellaceae</taxon>
        <taxon>Chlorella clade</taxon>
        <taxon>Micractinium</taxon>
    </lineage>
</organism>
<feature type="transmembrane region" description="Helical" evidence="2">
    <location>
        <begin position="228"/>
        <end position="250"/>
    </location>
</feature>
<dbReference type="PANTHER" id="PTHR33925">
    <property type="entry name" value="PLASTID DIVISION PROTEIN CDP1, CHLOROPLASTIC-RELATED"/>
    <property type="match status" value="1"/>
</dbReference>
<gene>
    <name evidence="6" type="ORF">C2E20_9292</name>
</gene>
<dbReference type="InterPro" id="IPR044685">
    <property type="entry name" value="CPD1-like"/>
</dbReference>
<feature type="region of interest" description="Disordered" evidence="1">
    <location>
        <begin position="121"/>
        <end position="144"/>
    </location>
</feature>
<protein>
    <submittedName>
        <fullName evidence="6">Molecular chaperone</fullName>
    </submittedName>
</protein>
<proteinExistence type="predicted"/>
<dbReference type="Proteomes" id="UP000239649">
    <property type="component" value="Unassembled WGS sequence"/>
</dbReference>
<feature type="transmembrane region" description="Helical" evidence="2">
    <location>
        <begin position="385"/>
        <end position="406"/>
    </location>
</feature>
<accession>A0A2P6UYX7</accession>
<feature type="compositionally biased region" description="Low complexity" evidence="1">
    <location>
        <begin position="485"/>
        <end position="494"/>
    </location>
</feature>
<feature type="transmembrane region" description="Helical" evidence="2">
    <location>
        <begin position="203"/>
        <end position="222"/>
    </location>
</feature>
<feature type="transmembrane region" description="Helical" evidence="2">
    <location>
        <begin position="257"/>
        <end position="277"/>
    </location>
</feature>
<keyword evidence="2" id="KW-1133">Transmembrane helix</keyword>
<dbReference type="OrthoDB" id="512200at2759"/>
<evidence type="ECO:0000313" key="6">
    <source>
        <dbReference type="EMBL" id="PSC67041.1"/>
    </source>
</evidence>
<dbReference type="EMBL" id="LHPF02000170">
    <property type="protein sequence ID" value="PSC67041.1"/>
    <property type="molecule type" value="Genomic_DNA"/>
</dbReference>
<dbReference type="InterPro" id="IPR057137">
    <property type="entry name" value="CDP1-like_a_solenoid_2"/>
</dbReference>
<dbReference type="Pfam" id="PF23468">
    <property type="entry name" value="ARC6"/>
    <property type="match status" value="1"/>
</dbReference>
<feature type="domain" description="Plastid division protein CDP1-like IMS" evidence="3">
    <location>
        <begin position="904"/>
        <end position="931"/>
    </location>
</feature>
<dbReference type="PANTHER" id="PTHR33925:SF1">
    <property type="entry name" value="PROTEIN ACCUMULATION AND REPLICATION OF CHLOROPLASTS 6, CHLOROPLASTIC"/>
    <property type="match status" value="1"/>
</dbReference>
<feature type="transmembrane region" description="Helical" evidence="2">
    <location>
        <begin position="38"/>
        <end position="61"/>
    </location>
</feature>
<evidence type="ECO:0000313" key="7">
    <source>
        <dbReference type="Proteomes" id="UP000239649"/>
    </source>
</evidence>
<evidence type="ECO:0000259" key="4">
    <source>
        <dbReference type="Pfam" id="PF23468"/>
    </source>
</evidence>
<evidence type="ECO:0000256" key="1">
    <source>
        <dbReference type="SAM" id="MobiDB-lite"/>
    </source>
</evidence>
<sequence length="944" mass="97997">MTAAAEAGGDAGAQRAPQPASPADHAVVAAAQGPHVGAAAAGVLLFLLLATCTQMCLAYGVLSRWLQIKPMPPMPALRLVVVANLIAEAAMVAFHLLPVLLLRLWCWHKLRSQALPLPLHAPGGDKPGSSAGKPPAKQLGSGSSEGSCGELACGAASEPAGAIKPRPAAAASTLRPPVAMLRGLSRKMERWEAGGRPQLRRRLALCCITAGFVSTCSLHFLAPGFVDVSIVQLCALFIPLGIALVQAALLRVPLPRAFYFACPTMLAGACMIIIPSVKQTVAGSLNTARGWLGFGMGGADALYCVLLHHAAVLSTPILGSTVIQTGLQLLGLEDATLLLGPQIEAAYDDLLNTPLEEGYSELARLGKEKLLFAARERLRAVRGRTALLSASVAVEPLLLAGAMALLHQVRQYDTVIALSEEGAALGTRDIRSSSRDTLKHFEQDMALATALAQCGLADRALKSGQAALAWARLGEALDLLTDASGPAAAGGRSAVLPGRGTGGEASTNGRAALAPRLQADIRAALAEHHPEAVADYLQHVTLDRADFDLRAREVAALRRWVAAPGTAGRRPDGQPVCTAEYMERVLPHLTAGELCSLYDWEWLAAGADPARCPWYFPGLLKRAALAHLVAGFAERRPLLVRTAQKLFGTVKKTGDDVSLALAMCHLLLGNAAAALKLLEEDEVKQQQAVAAARRHKKGRGGSGGAAEAAGGAFVGTGRPGQGGADLRPGLAAFAAWWMSAVAYPEFQDTGMGAAPRPDLGAYFEEPRVQAFLAAQDGRPSGSGGMLSLLSSARSALAARFAGGPSAAESTASSAASELPPQLRRQGFLPLPLSAARTLQALAGAAALAVGVWLGVGMRAQGSGGAAAWRAACGQASLQDAGPVAAAPQQQQQRKAVEALSQSAAEKLVKQWLRAKADAMGPRHKTEQLPQVKPPQQVAAVVVTD</sequence>
<dbReference type="InterPro" id="IPR025344">
    <property type="entry name" value="CDP1-like_IMS"/>
</dbReference>
<keyword evidence="2" id="KW-0472">Membrane</keyword>
<reference evidence="6 7" key="1">
    <citation type="journal article" date="2018" name="Plant J.">
        <title>Genome sequences of Chlorella sorokiniana UTEX 1602 and Micractinium conductrix SAG 241.80: implications to maltose excretion by a green alga.</title>
        <authorList>
            <person name="Arriola M.B."/>
            <person name="Velmurugan N."/>
            <person name="Zhang Y."/>
            <person name="Plunkett M.H."/>
            <person name="Hondzo H."/>
            <person name="Barney B.M."/>
        </authorList>
    </citation>
    <scope>NUCLEOTIDE SEQUENCE [LARGE SCALE GENOMIC DNA]</scope>
    <source>
        <strain evidence="6 7">SAG 241.80</strain>
    </source>
</reference>
<dbReference type="AlphaFoldDB" id="A0A2P6UYX7"/>
<feature type="region of interest" description="Disordered" evidence="1">
    <location>
        <begin position="485"/>
        <end position="508"/>
    </location>
</feature>
<comment type="caution">
    <text evidence="6">The sequence shown here is derived from an EMBL/GenBank/DDBJ whole genome shotgun (WGS) entry which is preliminary data.</text>
</comment>
<feature type="domain" description="Plastid division protein CDP1-like 1st alpha solenoid" evidence="5">
    <location>
        <begin position="395"/>
        <end position="483"/>
    </location>
</feature>
<evidence type="ECO:0000259" key="5">
    <source>
        <dbReference type="Pfam" id="PF25515"/>
    </source>
</evidence>
<dbReference type="InterPro" id="IPR058032">
    <property type="entry name" value="CDP1-like_a_solenoid_1"/>
</dbReference>
<feature type="transmembrane region" description="Helical" evidence="2">
    <location>
        <begin position="81"/>
        <end position="102"/>
    </location>
</feature>
<feature type="transmembrane region" description="Helical" evidence="2">
    <location>
        <begin position="289"/>
        <end position="307"/>
    </location>
</feature>
<keyword evidence="7" id="KW-1185">Reference proteome</keyword>
<dbReference type="Pfam" id="PF25515">
    <property type="entry name" value="Arm_PDR"/>
    <property type="match status" value="1"/>
</dbReference>
<keyword evidence="2" id="KW-0812">Transmembrane</keyword>
<evidence type="ECO:0000256" key="2">
    <source>
        <dbReference type="SAM" id="Phobius"/>
    </source>
</evidence>
<feature type="domain" description="Plastid division protein CDP1-like 2nd alpha solenoid" evidence="4">
    <location>
        <begin position="622"/>
        <end position="687"/>
    </location>
</feature>
<evidence type="ECO:0000259" key="3">
    <source>
        <dbReference type="Pfam" id="PF13355"/>
    </source>
</evidence>
<dbReference type="STRING" id="554055.A0A2P6UYX7"/>
<dbReference type="Pfam" id="PF13355">
    <property type="entry name" value="ARC6-like_IMS"/>
    <property type="match status" value="1"/>
</dbReference>